<evidence type="ECO:0000256" key="2">
    <source>
        <dbReference type="ARBA" id="ARBA00069384"/>
    </source>
</evidence>
<dbReference type="InterPro" id="IPR036412">
    <property type="entry name" value="HAD-like_sf"/>
</dbReference>
<dbReference type="SUPFAM" id="SSF56784">
    <property type="entry name" value="HAD-like"/>
    <property type="match status" value="1"/>
</dbReference>
<dbReference type="GO" id="GO:0046474">
    <property type="term" value="P:glycerophospholipid biosynthetic process"/>
    <property type="evidence" value="ECO:0007669"/>
    <property type="project" value="TreeGrafter"/>
</dbReference>
<dbReference type="InterPro" id="IPR023214">
    <property type="entry name" value="HAD_sf"/>
</dbReference>
<dbReference type="InterPro" id="IPR050324">
    <property type="entry name" value="CDP-alcohol_PTase-I"/>
</dbReference>
<organism evidence="3 4">
    <name type="scientific">Littorina saxatilis</name>
    <dbReference type="NCBI Taxonomy" id="31220"/>
    <lineage>
        <taxon>Eukaryota</taxon>
        <taxon>Metazoa</taxon>
        <taxon>Spiralia</taxon>
        <taxon>Lophotrochozoa</taxon>
        <taxon>Mollusca</taxon>
        <taxon>Gastropoda</taxon>
        <taxon>Caenogastropoda</taxon>
        <taxon>Littorinimorpha</taxon>
        <taxon>Littorinoidea</taxon>
        <taxon>Littorinidae</taxon>
        <taxon>Littorina</taxon>
    </lineage>
</organism>
<evidence type="ECO:0000313" key="3">
    <source>
        <dbReference type="EMBL" id="KAK7101744.1"/>
    </source>
</evidence>
<dbReference type="PANTHER" id="PTHR14269:SF4">
    <property type="entry name" value="CAT EYE SYNDROME CRITICAL REGION PROTEIN 5"/>
    <property type="match status" value="1"/>
</dbReference>
<dbReference type="NCBIfam" id="TIGR01456">
    <property type="entry name" value="CECR5"/>
    <property type="match status" value="1"/>
</dbReference>
<gene>
    <name evidence="3" type="ORF">V1264_020079</name>
</gene>
<evidence type="ECO:0000313" key="4">
    <source>
        <dbReference type="Proteomes" id="UP001374579"/>
    </source>
</evidence>
<dbReference type="InterPro" id="IPR006353">
    <property type="entry name" value="HAD-SF_hydro_IIA_CECR5"/>
</dbReference>
<dbReference type="AlphaFoldDB" id="A0AAN9BAT6"/>
<sequence>MSRTWWSQCSSTTADKMASRRAIIVGCHNRLCHTYLCRSIGSPTPSTARYFHSELLPKGRFGFLFDIDGVIVRGKKLLPSAQEAFQMLTDRHGNFQVPALFVTNAGNSLRSNKARQLSQWLGINVEEEQVVMSHSPLKMFRQFHDKHILINGQGPIKEIAQNIGFTNVTTVDELCAFFPFLDVMDHKRRRAPPCAFEDYFPPIEALVLFGEPVKWEMPLQLILDVLMADGKPNTPPNNLPYPHLPVLACNMDLLWMAEAPTPRFGHGCFLLAMESVYQKITGRELKYTALIGKPSEITYHHADYLLHQQAKQLGIDGIQTIYCIGDNPETDIYGGNLYNQYLRKRNLQRQQQNSAPVSQSTSIKKKLRMAQVDGEYISDDEEELPAADMGHAPVIESPMDEDEEPEVVVGDVAREVVLSAEEANDTQGLYTEGCESILVCTGVFSEEMDLFSFKGQRSSNHNHRDFVINPELKKPNHMVANVCDAVRLVMEKEGAALKDLRNLKS</sequence>
<name>A0AAN9BAT6_9CAEN</name>
<reference evidence="3 4" key="1">
    <citation type="submission" date="2024-02" db="EMBL/GenBank/DDBJ databases">
        <title>Chromosome-scale genome assembly of the rough periwinkle Littorina saxatilis.</title>
        <authorList>
            <person name="De Jode A."/>
            <person name="Faria R."/>
            <person name="Formenti G."/>
            <person name="Sims Y."/>
            <person name="Smith T.P."/>
            <person name="Tracey A."/>
            <person name="Wood J.M.D."/>
            <person name="Zagrodzka Z.B."/>
            <person name="Johannesson K."/>
            <person name="Butlin R.K."/>
            <person name="Leder E.H."/>
        </authorList>
    </citation>
    <scope>NUCLEOTIDE SEQUENCE [LARGE SCALE GENOMIC DNA]</scope>
    <source>
        <strain evidence="3">Snail1</strain>
        <tissue evidence="3">Muscle</tissue>
    </source>
</reference>
<keyword evidence="1" id="KW-0732">Signal</keyword>
<dbReference type="InterPro" id="IPR006357">
    <property type="entry name" value="HAD-SF_hydro_IIA"/>
</dbReference>
<evidence type="ECO:0000256" key="1">
    <source>
        <dbReference type="ARBA" id="ARBA00022729"/>
    </source>
</evidence>
<dbReference type="GO" id="GO:0005739">
    <property type="term" value="C:mitochondrion"/>
    <property type="evidence" value="ECO:0007669"/>
    <property type="project" value="TreeGrafter"/>
</dbReference>
<dbReference type="EMBL" id="JBAMIC010000010">
    <property type="protein sequence ID" value="KAK7101744.1"/>
    <property type="molecule type" value="Genomic_DNA"/>
</dbReference>
<dbReference type="FunFam" id="3.40.50.1000:FF:000081">
    <property type="entry name" value="Haloacid dehalogenase like hydrolase domain containing 5"/>
    <property type="match status" value="1"/>
</dbReference>
<dbReference type="Pfam" id="PF13344">
    <property type="entry name" value="Hydrolase_6"/>
    <property type="match status" value="1"/>
</dbReference>
<accession>A0AAN9BAT6</accession>
<dbReference type="Proteomes" id="UP001374579">
    <property type="component" value="Unassembled WGS sequence"/>
</dbReference>
<proteinExistence type="predicted"/>
<protein>
    <recommendedName>
        <fullName evidence="2">Haloacid dehalogenase-like hydrolase domain-containing 5</fullName>
    </recommendedName>
</protein>
<dbReference type="Gene3D" id="3.40.50.1000">
    <property type="entry name" value="HAD superfamily/HAD-like"/>
    <property type="match status" value="2"/>
</dbReference>
<dbReference type="NCBIfam" id="TIGR01460">
    <property type="entry name" value="HAD-SF-IIA"/>
    <property type="match status" value="1"/>
</dbReference>
<comment type="caution">
    <text evidence="3">The sequence shown here is derived from an EMBL/GenBank/DDBJ whole genome shotgun (WGS) entry which is preliminary data.</text>
</comment>
<keyword evidence="4" id="KW-1185">Reference proteome</keyword>
<dbReference type="PANTHER" id="PTHR14269">
    <property type="entry name" value="CDP-DIACYLGLYCEROL--GLYCEROL-3-PHOSPHATE 3-PHOSPHATIDYLTRANSFERASE-RELATED"/>
    <property type="match status" value="1"/>
</dbReference>